<proteinExistence type="predicted"/>
<accession>A0A5R8KFI3</accession>
<sequence length="482" mass="48135">MKRPVFLVGFTCFSLLGAVPVLSTAQIPQSVNVTKGLTISPVGVQPSAMEISGVQGVGSSSVDTLMMLNRVGDISVILPQANGSFAVGKTVTSGGSVSIFEVIPGAGTDTAILHANTEVNGDLRVSGKLHFSGGGSIWTSPYAGAVTLGGEYGTLASSYRAAAIGGMNALATGMNSIAIGGYIWNNGPRPNLASGTGAAVVGGGGNTASSILTSIFGSYESEITGGDWGRHSVIVGGAMNKIAGGASNAIVGGSGNEMPAWSWGSVILGGSANKMTNSGTAASITGGQSNQIGFANASAIVGGTENKIIGNTYDWQYGDNFIGAGRLNTIGSGVPLSAIVGGYANTISSGAYHTVLGGYSAQITGGYSNVVMGSSTIASGNQQLVMGRYNINDGSKLFIIGNGSADNARRNAFSVGENGDVVTKTMTTESVATGSVATTTMAADSIVTETVQADTISVQSITISNPADTSDISMGPFTQGIP</sequence>
<feature type="signal peptide" evidence="1">
    <location>
        <begin position="1"/>
        <end position="25"/>
    </location>
</feature>
<dbReference type="OrthoDB" id="206993at2"/>
<evidence type="ECO:0000313" key="2">
    <source>
        <dbReference type="EMBL" id="TLD71036.1"/>
    </source>
</evidence>
<feature type="chain" id="PRO_5024417990" description="Trimeric autotransporter adhesin YadA-like head domain-containing protein" evidence="1">
    <location>
        <begin position="26"/>
        <end position="482"/>
    </location>
</feature>
<dbReference type="Proteomes" id="UP000306196">
    <property type="component" value="Unassembled WGS sequence"/>
</dbReference>
<organism evidence="2 3">
    <name type="scientific">Phragmitibacter flavus</name>
    <dbReference type="NCBI Taxonomy" id="2576071"/>
    <lineage>
        <taxon>Bacteria</taxon>
        <taxon>Pseudomonadati</taxon>
        <taxon>Verrucomicrobiota</taxon>
        <taxon>Verrucomicrobiia</taxon>
        <taxon>Verrucomicrobiales</taxon>
        <taxon>Verrucomicrobiaceae</taxon>
        <taxon>Phragmitibacter</taxon>
    </lineage>
</organism>
<name>A0A5R8KFI3_9BACT</name>
<gene>
    <name evidence="2" type="ORF">FEM03_08980</name>
</gene>
<dbReference type="EMBL" id="VAUV01000006">
    <property type="protein sequence ID" value="TLD71036.1"/>
    <property type="molecule type" value="Genomic_DNA"/>
</dbReference>
<evidence type="ECO:0000313" key="3">
    <source>
        <dbReference type="Proteomes" id="UP000306196"/>
    </source>
</evidence>
<protein>
    <recommendedName>
        <fullName evidence="4">Trimeric autotransporter adhesin YadA-like head domain-containing protein</fullName>
    </recommendedName>
</protein>
<comment type="caution">
    <text evidence="2">The sequence shown here is derived from an EMBL/GenBank/DDBJ whole genome shotgun (WGS) entry which is preliminary data.</text>
</comment>
<keyword evidence="3" id="KW-1185">Reference proteome</keyword>
<dbReference type="AlphaFoldDB" id="A0A5R8KFI3"/>
<dbReference type="Gene3D" id="2.150.10.10">
    <property type="entry name" value="Serralysin-like metalloprotease, C-terminal"/>
    <property type="match status" value="1"/>
</dbReference>
<keyword evidence="1" id="KW-0732">Signal</keyword>
<evidence type="ECO:0000256" key="1">
    <source>
        <dbReference type="SAM" id="SignalP"/>
    </source>
</evidence>
<evidence type="ECO:0008006" key="4">
    <source>
        <dbReference type="Google" id="ProtNLM"/>
    </source>
</evidence>
<dbReference type="RefSeq" id="WP_138085865.1">
    <property type="nucleotide sequence ID" value="NZ_VAUV01000006.1"/>
</dbReference>
<reference evidence="2 3" key="1">
    <citation type="submission" date="2019-05" db="EMBL/GenBank/DDBJ databases">
        <title>Verrucobacter flavum gen. nov., sp. nov. a new member of the family Verrucomicrobiaceae.</title>
        <authorList>
            <person name="Szuroczki S."/>
            <person name="Abbaszade G."/>
            <person name="Szabo A."/>
            <person name="Felfoldi T."/>
            <person name="Schumann P."/>
            <person name="Boka K."/>
            <person name="Keki Z."/>
            <person name="Toumi M."/>
            <person name="Toth E."/>
        </authorList>
    </citation>
    <scope>NUCLEOTIDE SEQUENCE [LARGE SCALE GENOMIC DNA]</scope>
    <source>
        <strain evidence="2 3">MG-N-17</strain>
    </source>
</reference>
<dbReference type="InterPro" id="IPR011049">
    <property type="entry name" value="Serralysin-like_metalloprot_C"/>
</dbReference>